<accession>A0A835XFG2</accession>
<proteinExistence type="predicted"/>
<comment type="caution">
    <text evidence="1">The sequence shown here is derived from an EMBL/GenBank/DDBJ whole genome shotgun (WGS) entry which is preliminary data.</text>
</comment>
<dbReference type="AlphaFoldDB" id="A0A835XFG2"/>
<keyword evidence="2" id="KW-1185">Reference proteome</keyword>
<protein>
    <recommendedName>
        <fullName evidence="3">Glycosyltransferase family 32 protein</fullName>
    </recommendedName>
</protein>
<evidence type="ECO:0000313" key="2">
    <source>
        <dbReference type="Proteomes" id="UP000612055"/>
    </source>
</evidence>
<dbReference type="Gene3D" id="3.90.550.20">
    <property type="match status" value="1"/>
</dbReference>
<dbReference type="Proteomes" id="UP000612055">
    <property type="component" value="Unassembled WGS sequence"/>
</dbReference>
<evidence type="ECO:0000313" key="1">
    <source>
        <dbReference type="EMBL" id="KAG2482731.1"/>
    </source>
</evidence>
<dbReference type="OrthoDB" id="513717at2759"/>
<dbReference type="Pfam" id="PF11735">
    <property type="entry name" value="CAP59_mtransfer"/>
    <property type="match status" value="1"/>
</dbReference>
<gene>
    <name evidence="1" type="ORF">HYH03_018362</name>
</gene>
<dbReference type="InterPro" id="IPR007577">
    <property type="entry name" value="GlycoTrfase_DXD_sugar-bd_CS"/>
</dbReference>
<sequence>MGSWAGLRDKRIFIAVTFHNNQALLPTFFFELLRLVLTLREAFGAKVYVSVYESGSTDLSAFELIQCRLLLARLGVEHELVTRGLTRAPLDHRIDFLARVRNLSLKRLLVDGGGYDTVLFFNDVFFCVESALDVLLLRTGTTEKGGADMVCSADFNRNDNGELAFYDIWVSRDLHGRKFRNLPPYIALEESWQRFEARVPVPVFSCWGGMAAVAASVFTEHNIRFRRNQPTECAASECELLCRDMWGVNMSSIVLLPTAIAAYSYDVFVSAQQRYSRPSEPLLELPGRPVWPVSVECCPLEDACDSIVDFSNCVEDNVTWFHRLYGVPASPGGLQPARLPGPLDPSTASMQDVVRGLQPEECPTRPDKKIPRRIVQTWRTNKPAEVRQHVWFLALSWVLRHPCYDYQLVTDDDIEPAIRDHELYPLWKSISVRGMKNDFGRYLYLQQVGGIYADLDTYAARSLEDLIGPDDEFVVGLEAAFSKEADAIRWAYAVPTSASLHCWATTSKSEVLDTVLAEVSRRLNAPTEVYKKLLAYGRGSPVFLETLFTTGPGPFTDAVLKGPSSDLVRLLDIHAFSGGHSAGEEFYRLQNPKHMKNRTVYVEHKNYGSWVPKRHVDGVETGFHYLPANRPMLTGEWFYAADLSGTSMGTPTWSSVQTSVVSLARRFAGGPPFFLWMSPADEMGVSCLQVMQGLGPRDPANKSLWKVCWDSDNQEDATYLWLHPDGALNVYTASHSWCACEPPSPPKTLWSSSSGKDGQASVLLLSKVGVLSVFQFTSGYALHRAVASLGLDATSSQLSKWKIVLDARGSCGDEHTLPRAGRETAGNLEEALRNCEEESLCEGFTYALPTAPEARKGLWMCTKPMSWGTSSQWVTVSRDLPAGTAGGAALSACFVAHVDKACDKHLNEWEKALLRMRFC</sequence>
<dbReference type="InterPro" id="IPR021047">
    <property type="entry name" value="Mannosyltransferase_CMT1"/>
</dbReference>
<evidence type="ECO:0008006" key="3">
    <source>
        <dbReference type="Google" id="ProtNLM"/>
    </source>
</evidence>
<organism evidence="1 2">
    <name type="scientific">Edaphochlamys debaryana</name>
    <dbReference type="NCBI Taxonomy" id="47281"/>
    <lineage>
        <taxon>Eukaryota</taxon>
        <taxon>Viridiplantae</taxon>
        <taxon>Chlorophyta</taxon>
        <taxon>core chlorophytes</taxon>
        <taxon>Chlorophyceae</taxon>
        <taxon>CS clade</taxon>
        <taxon>Chlamydomonadales</taxon>
        <taxon>Chlamydomonadales incertae sedis</taxon>
        <taxon>Edaphochlamys</taxon>
    </lineage>
</organism>
<dbReference type="SUPFAM" id="SSF53448">
    <property type="entry name" value="Nucleotide-diphospho-sugar transferases"/>
    <property type="match status" value="1"/>
</dbReference>
<dbReference type="InterPro" id="IPR029044">
    <property type="entry name" value="Nucleotide-diphossugar_trans"/>
</dbReference>
<dbReference type="PANTHER" id="PTHR34144:SF7">
    <property type="entry name" value="EXPORT PROTEIN (CAP59), PUTATIVE (AFU_ORTHOLOGUE AFUA_7G05020)-RELATED"/>
    <property type="match status" value="1"/>
</dbReference>
<dbReference type="Pfam" id="PF04488">
    <property type="entry name" value="Gly_transf_sug"/>
    <property type="match status" value="1"/>
</dbReference>
<dbReference type="EMBL" id="JAEHOE010000204">
    <property type="protein sequence ID" value="KAG2482731.1"/>
    <property type="molecule type" value="Genomic_DNA"/>
</dbReference>
<name>A0A835XFG2_9CHLO</name>
<reference evidence="1" key="1">
    <citation type="journal article" date="2020" name="bioRxiv">
        <title>Comparative genomics of Chlamydomonas.</title>
        <authorList>
            <person name="Craig R.J."/>
            <person name="Hasan A.R."/>
            <person name="Ness R.W."/>
            <person name="Keightley P.D."/>
        </authorList>
    </citation>
    <scope>NUCLEOTIDE SEQUENCE</scope>
    <source>
        <strain evidence="1">CCAP 11/70</strain>
    </source>
</reference>
<dbReference type="PANTHER" id="PTHR34144">
    <property type="entry name" value="CHROMOSOME 8, WHOLE GENOME SHOTGUN SEQUENCE"/>
    <property type="match status" value="1"/>
</dbReference>